<proteinExistence type="inferred from homology"/>
<evidence type="ECO:0000256" key="8">
    <source>
        <dbReference type="ARBA" id="ARBA00023235"/>
    </source>
</evidence>
<dbReference type="GO" id="GO:0006281">
    <property type="term" value="P:DNA repair"/>
    <property type="evidence" value="ECO:0007669"/>
    <property type="project" value="TreeGrafter"/>
</dbReference>
<dbReference type="PANTHER" id="PTHR13710">
    <property type="entry name" value="DNA HELICASE RECQ FAMILY MEMBER"/>
    <property type="match status" value="1"/>
</dbReference>
<evidence type="ECO:0000256" key="9">
    <source>
        <dbReference type="ARBA" id="ARBA00034617"/>
    </source>
</evidence>
<dbReference type="FunFam" id="3.40.50.300:FF:001389">
    <property type="entry name" value="ATP-dependent DNA helicase RecQ"/>
    <property type="match status" value="1"/>
</dbReference>
<dbReference type="RefSeq" id="WP_098061746.1">
    <property type="nucleotide sequence ID" value="NZ_PDEP01000004.1"/>
</dbReference>
<evidence type="ECO:0000256" key="10">
    <source>
        <dbReference type="ARBA" id="ARBA00034808"/>
    </source>
</evidence>
<comment type="catalytic activity">
    <reaction evidence="9">
        <text>Couples ATP hydrolysis with the unwinding of duplex DNA by translocating in the 3'-5' direction.</text>
        <dbReference type="EC" id="5.6.2.4"/>
    </reaction>
</comment>
<evidence type="ECO:0000259" key="15">
    <source>
        <dbReference type="PROSITE" id="PS51194"/>
    </source>
</evidence>
<dbReference type="AlphaFoldDB" id="A0A2H3NUI9"/>
<keyword evidence="2" id="KW-0479">Metal-binding</keyword>
<dbReference type="CDD" id="cd17920">
    <property type="entry name" value="DEXHc_RecQ"/>
    <property type="match status" value="1"/>
</dbReference>
<dbReference type="GO" id="GO:0006310">
    <property type="term" value="P:DNA recombination"/>
    <property type="evidence" value="ECO:0007669"/>
    <property type="project" value="InterPro"/>
</dbReference>
<evidence type="ECO:0000256" key="6">
    <source>
        <dbReference type="ARBA" id="ARBA00022840"/>
    </source>
</evidence>
<dbReference type="GO" id="GO:0046872">
    <property type="term" value="F:metal ion binding"/>
    <property type="evidence" value="ECO:0007669"/>
    <property type="project" value="UniProtKB-KW"/>
</dbReference>
<dbReference type="EC" id="5.6.2.4" evidence="10"/>
<dbReference type="Proteomes" id="UP000221024">
    <property type="component" value="Unassembled WGS sequence"/>
</dbReference>
<evidence type="ECO:0000256" key="11">
    <source>
        <dbReference type="ARBA" id="ARBA00044535"/>
    </source>
</evidence>
<dbReference type="GO" id="GO:0005694">
    <property type="term" value="C:chromosome"/>
    <property type="evidence" value="ECO:0007669"/>
    <property type="project" value="TreeGrafter"/>
</dbReference>
<dbReference type="Gene3D" id="3.40.50.300">
    <property type="entry name" value="P-loop containing nucleotide triphosphate hydrolases"/>
    <property type="match status" value="2"/>
</dbReference>
<dbReference type="GO" id="GO:0003677">
    <property type="term" value="F:DNA binding"/>
    <property type="evidence" value="ECO:0007669"/>
    <property type="project" value="UniProtKB-KW"/>
</dbReference>
<organism evidence="16 17">
    <name type="scientific">Longimonas halophila</name>
    <dbReference type="NCBI Taxonomy" id="1469170"/>
    <lineage>
        <taxon>Bacteria</taxon>
        <taxon>Pseudomonadati</taxon>
        <taxon>Rhodothermota</taxon>
        <taxon>Rhodothermia</taxon>
        <taxon>Rhodothermales</taxon>
        <taxon>Salisaetaceae</taxon>
        <taxon>Longimonas</taxon>
    </lineage>
</organism>
<evidence type="ECO:0000256" key="1">
    <source>
        <dbReference type="ARBA" id="ARBA00005446"/>
    </source>
</evidence>
<dbReference type="InterPro" id="IPR004589">
    <property type="entry name" value="DNA_helicase_ATP-dep_RecQ"/>
</dbReference>
<evidence type="ECO:0000256" key="13">
    <source>
        <dbReference type="SAM" id="MobiDB-lite"/>
    </source>
</evidence>
<accession>A0A2H3NUI9</accession>
<dbReference type="GO" id="GO:0043138">
    <property type="term" value="F:3'-5' DNA helicase activity"/>
    <property type="evidence" value="ECO:0007669"/>
    <property type="project" value="UniProtKB-EC"/>
</dbReference>
<evidence type="ECO:0000256" key="12">
    <source>
        <dbReference type="ARBA" id="ARBA00044550"/>
    </source>
</evidence>
<evidence type="ECO:0000256" key="2">
    <source>
        <dbReference type="ARBA" id="ARBA00022723"/>
    </source>
</evidence>
<dbReference type="GO" id="GO:0005524">
    <property type="term" value="F:ATP binding"/>
    <property type="evidence" value="ECO:0007669"/>
    <property type="project" value="UniProtKB-KW"/>
</dbReference>
<keyword evidence="3" id="KW-0547">Nucleotide-binding</keyword>
<gene>
    <name evidence="16" type="ORF">CRI93_06150</name>
</gene>
<feature type="domain" description="Helicase C-terminal" evidence="15">
    <location>
        <begin position="226"/>
        <end position="372"/>
    </location>
</feature>
<feature type="region of interest" description="Disordered" evidence="13">
    <location>
        <begin position="631"/>
        <end position="656"/>
    </location>
</feature>
<keyword evidence="4" id="KW-0378">Hydrolase</keyword>
<keyword evidence="6" id="KW-0067">ATP-binding</keyword>
<evidence type="ECO:0000256" key="5">
    <source>
        <dbReference type="ARBA" id="ARBA00022806"/>
    </source>
</evidence>
<dbReference type="Pfam" id="PF00271">
    <property type="entry name" value="Helicase_C"/>
    <property type="match status" value="1"/>
</dbReference>
<evidence type="ECO:0000313" key="17">
    <source>
        <dbReference type="Proteomes" id="UP000221024"/>
    </source>
</evidence>
<name>A0A2H3NUI9_9BACT</name>
<evidence type="ECO:0000259" key="14">
    <source>
        <dbReference type="PROSITE" id="PS51192"/>
    </source>
</evidence>
<keyword evidence="7" id="KW-0238">DNA-binding</keyword>
<dbReference type="Pfam" id="PF16124">
    <property type="entry name" value="RecQ_Zn_bind"/>
    <property type="match status" value="1"/>
</dbReference>
<dbReference type="OrthoDB" id="9763310at2"/>
<reference evidence="16 17" key="1">
    <citation type="submission" date="2017-10" db="EMBL/GenBank/DDBJ databases">
        <title>Draft genome of Longimonas halophila.</title>
        <authorList>
            <person name="Goh K.M."/>
            <person name="Shamsir M.S."/>
            <person name="Lim S.W."/>
        </authorList>
    </citation>
    <scope>NUCLEOTIDE SEQUENCE [LARGE SCALE GENOMIC DNA]</scope>
    <source>
        <strain evidence="16 17">KCTC 42399</strain>
    </source>
</reference>
<dbReference type="InterPro" id="IPR032284">
    <property type="entry name" value="RecQ_Zn-bd"/>
</dbReference>
<dbReference type="InterPro" id="IPR036388">
    <property type="entry name" value="WH-like_DNA-bd_sf"/>
</dbReference>
<sequence length="656" mass="73758">MASASPSYTLDDARAAMQDRWGYPSFRPGQEAIIEAVLAGRDVMGILPTGGGKSLCYQVPAVLFDGLTLVVSPLIALMQDQVEGLERRGIRAAALNSTLSRREREQCLVNAEHGLYDVLYVAPERLTMTMFQARASELDVALLAVDEAHCVSEWGHHFRPDYKEIAPAREALGHPSMLAVTATATPEVRTDVQKLLQLEEPTVVVQGFDRPNLVWSVFQTANKRGKLRDVVEGVPGCGIVYASTRRNVEMWTDWLQREGVSAAGYHGGMASGDRTTAQQQWIQDEVRVMVATNAFGMGIDKPDVRFVAHVDIPSSLEAYYQEAGRAGRDGERAYAVLLYQPPDVDTQEALIESGHPSVQEIQAVYTAICNVGQVPLGSEPDSPLTVDMTAVQRVTDLHASKIRTAIDMLERADAWQRLPNRRHRGWIRFRQAASSVRSYARQQSNTALQEFVLTLIRFVHAEAYASWWPLDMKQLERRMDLPRPRIQKGLDYLAERGLLQWRPPGRAIHLEMQHPRAKQWPVPGDAVKGARKRAEARLKAMIDYAESASCRRQQLLAYFGEDSTPCGRCDVCLGRHDPDPVTPSDEEELRHVLTSIARDKPMQTWLPDQPRYRAQRLLRWLVREQYVEPPPPQATTYRLTAQGQRFVPQSRPEETS</sequence>
<evidence type="ECO:0000256" key="3">
    <source>
        <dbReference type="ARBA" id="ARBA00022741"/>
    </source>
</evidence>
<dbReference type="NCBIfam" id="TIGR00614">
    <property type="entry name" value="recQ_fam"/>
    <property type="match status" value="1"/>
</dbReference>
<dbReference type="InterPro" id="IPR014001">
    <property type="entry name" value="Helicase_ATP-bd"/>
</dbReference>
<dbReference type="InterPro" id="IPR027417">
    <property type="entry name" value="P-loop_NTPase"/>
</dbReference>
<dbReference type="GO" id="GO:0016787">
    <property type="term" value="F:hydrolase activity"/>
    <property type="evidence" value="ECO:0007669"/>
    <property type="project" value="UniProtKB-KW"/>
</dbReference>
<dbReference type="GO" id="GO:0005737">
    <property type="term" value="C:cytoplasm"/>
    <property type="evidence" value="ECO:0007669"/>
    <property type="project" value="TreeGrafter"/>
</dbReference>
<dbReference type="Gene3D" id="1.10.10.10">
    <property type="entry name" value="Winged helix-like DNA-binding domain superfamily/Winged helix DNA-binding domain"/>
    <property type="match status" value="1"/>
</dbReference>
<evidence type="ECO:0000256" key="7">
    <source>
        <dbReference type="ARBA" id="ARBA00023125"/>
    </source>
</evidence>
<dbReference type="SMART" id="SM00487">
    <property type="entry name" value="DEXDc"/>
    <property type="match status" value="1"/>
</dbReference>
<comment type="caution">
    <text evidence="16">The sequence shown here is derived from an EMBL/GenBank/DDBJ whole genome shotgun (WGS) entry which is preliminary data.</text>
</comment>
<dbReference type="SUPFAM" id="SSF52540">
    <property type="entry name" value="P-loop containing nucleoside triphosphate hydrolases"/>
    <property type="match status" value="1"/>
</dbReference>
<dbReference type="Pfam" id="PF00270">
    <property type="entry name" value="DEAD"/>
    <property type="match status" value="1"/>
</dbReference>
<feature type="domain" description="Helicase ATP-binding" evidence="14">
    <location>
        <begin position="34"/>
        <end position="202"/>
    </location>
</feature>
<keyword evidence="17" id="KW-1185">Reference proteome</keyword>
<evidence type="ECO:0000256" key="4">
    <source>
        <dbReference type="ARBA" id="ARBA00022801"/>
    </source>
</evidence>
<keyword evidence="8" id="KW-0413">Isomerase</keyword>
<dbReference type="PROSITE" id="PS51192">
    <property type="entry name" value="HELICASE_ATP_BIND_1"/>
    <property type="match status" value="1"/>
</dbReference>
<dbReference type="SMART" id="SM00490">
    <property type="entry name" value="HELICc"/>
    <property type="match status" value="1"/>
</dbReference>
<dbReference type="CDD" id="cd18794">
    <property type="entry name" value="SF2_C_RecQ"/>
    <property type="match status" value="1"/>
</dbReference>
<protein>
    <recommendedName>
        <fullName evidence="11">ATP-dependent DNA helicase RecQ</fullName>
        <ecNumber evidence="10">5.6.2.4</ecNumber>
    </recommendedName>
    <alternativeName>
        <fullName evidence="12">DNA 3'-5' helicase RecQ</fullName>
    </alternativeName>
</protein>
<dbReference type="InterPro" id="IPR011545">
    <property type="entry name" value="DEAD/DEAH_box_helicase_dom"/>
</dbReference>
<dbReference type="GO" id="GO:0009378">
    <property type="term" value="F:four-way junction helicase activity"/>
    <property type="evidence" value="ECO:0007669"/>
    <property type="project" value="TreeGrafter"/>
</dbReference>
<feature type="compositionally biased region" description="Polar residues" evidence="13">
    <location>
        <begin position="634"/>
        <end position="643"/>
    </location>
</feature>
<dbReference type="PANTHER" id="PTHR13710:SF105">
    <property type="entry name" value="ATP-DEPENDENT DNA HELICASE Q1"/>
    <property type="match status" value="1"/>
</dbReference>
<keyword evidence="5 16" id="KW-0347">Helicase</keyword>
<dbReference type="PROSITE" id="PS51194">
    <property type="entry name" value="HELICASE_CTER"/>
    <property type="match status" value="1"/>
</dbReference>
<comment type="similarity">
    <text evidence="1">Belongs to the helicase family. RecQ subfamily.</text>
</comment>
<evidence type="ECO:0000313" key="16">
    <source>
        <dbReference type="EMBL" id="PEN08021.1"/>
    </source>
</evidence>
<dbReference type="EMBL" id="PDEP01000004">
    <property type="protein sequence ID" value="PEN08021.1"/>
    <property type="molecule type" value="Genomic_DNA"/>
</dbReference>
<dbReference type="InterPro" id="IPR001650">
    <property type="entry name" value="Helicase_C-like"/>
</dbReference>